<evidence type="ECO:0000256" key="5">
    <source>
        <dbReference type="ARBA" id="ARBA00023163"/>
    </source>
</evidence>
<feature type="compositionally biased region" description="Gly residues" evidence="7">
    <location>
        <begin position="1269"/>
        <end position="1279"/>
    </location>
</feature>
<evidence type="ECO:0000313" key="10">
    <source>
        <dbReference type="EMBL" id="KAL2041494.1"/>
    </source>
</evidence>
<dbReference type="InterPro" id="IPR042097">
    <property type="entry name" value="Aminopeptidase_N-like_N_sf"/>
</dbReference>
<evidence type="ECO:0000313" key="11">
    <source>
        <dbReference type="Proteomes" id="UP001590950"/>
    </source>
</evidence>
<feature type="domain" description="Transcription initiation factor TFIID subunit 2 TPR repeats" evidence="9">
    <location>
        <begin position="769"/>
        <end position="1056"/>
    </location>
</feature>
<evidence type="ECO:0000256" key="3">
    <source>
        <dbReference type="ARBA" id="ARBA00017363"/>
    </source>
</evidence>
<gene>
    <name evidence="10" type="ORF">N7G274_005876</name>
</gene>
<dbReference type="InterPro" id="IPR027268">
    <property type="entry name" value="Peptidase_M4/M1_CTD_sf"/>
</dbReference>
<accession>A0ABR4A9S9</accession>
<dbReference type="Proteomes" id="UP001590950">
    <property type="component" value="Unassembled WGS sequence"/>
</dbReference>
<dbReference type="PANTHER" id="PTHR15137:SF9">
    <property type="entry name" value="TRANSCRIPTION INITIATION FACTOR TFIID SUBUNIT 2"/>
    <property type="match status" value="1"/>
</dbReference>
<name>A0ABR4A9S9_9LECA</name>
<keyword evidence="4" id="KW-0805">Transcription regulation</keyword>
<comment type="subcellular location">
    <subcellularLocation>
        <location evidence="1">Nucleus</location>
    </subcellularLocation>
</comment>
<comment type="caution">
    <text evidence="10">The sequence shown here is derived from an EMBL/GenBank/DDBJ whole genome shotgun (WGS) entry which is preliminary data.</text>
</comment>
<feature type="domain" description="Transcription initiation factor TFIID subunit 2 Ig-like" evidence="8">
    <location>
        <begin position="585"/>
        <end position="766"/>
    </location>
</feature>
<evidence type="ECO:0000256" key="7">
    <source>
        <dbReference type="SAM" id="MobiDB-lite"/>
    </source>
</evidence>
<evidence type="ECO:0000259" key="9">
    <source>
        <dbReference type="Pfam" id="PF25577"/>
    </source>
</evidence>
<evidence type="ECO:0000256" key="1">
    <source>
        <dbReference type="ARBA" id="ARBA00004123"/>
    </source>
</evidence>
<keyword evidence="5" id="KW-0804">Transcription</keyword>
<comment type="similarity">
    <text evidence="2">Belongs to the TAF2 family.</text>
</comment>
<feature type="compositionally biased region" description="Polar residues" evidence="7">
    <location>
        <begin position="1232"/>
        <end position="1245"/>
    </location>
</feature>
<dbReference type="CDD" id="cd09839">
    <property type="entry name" value="M1_like_TAF2"/>
    <property type="match status" value="1"/>
</dbReference>
<dbReference type="Gene3D" id="1.10.390.10">
    <property type="entry name" value="Neutral Protease Domain 2"/>
    <property type="match status" value="1"/>
</dbReference>
<dbReference type="InterPro" id="IPR037813">
    <property type="entry name" value="TAF2"/>
</dbReference>
<proteinExistence type="inferred from homology"/>
<evidence type="ECO:0000256" key="2">
    <source>
        <dbReference type="ARBA" id="ARBA00010937"/>
    </source>
</evidence>
<evidence type="ECO:0000259" key="8">
    <source>
        <dbReference type="Pfam" id="PF25316"/>
    </source>
</evidence>
<feature type="compositionally biased region" description="Low complexity" evidence="7">
    <location>
        <begin position="1216"/>
        <end position="1231"/>
    </location>
</feature>
<dbReference type="Pfam" id="PF25577">
    <property type="entry name" value="TPR_TAF2_C"/>
    <property type="match status" value="1"/>
</dbReference>
<evidence type="ECO:0000256" key="4">
    <source>
        <dbReference type="ARBA" id="ARBA00023015"/>
    </source>
</evidence>
<keyword evidence="6" id="KW-0539">Nucleus</keyword>
<dbReference type="Gene3D" id="2.60.40.1730">
    <property type="entry name" value="tricorn interacting facor f3 domain"/>
    <property type="match status" value="1"/>
</dbReference>
<evidence type="ECO:0000256" key="6">
    <source>
        <dbReference type="ARBA" id="ARBA00023242"/>
    </source>
</evidence>
<feature type="region of interest" description="Disordered" evidence="7">
    <location>
        <begin position="1178"/>
        <end position="1279"/>
    </location>
</feature>
<dbReference type="SUPFAM" id="SSF55486">
    <property type="entry name" value="Metalloproteases ('zincins'), catalytic domain"/>
    <property type="match status" value="1"/>
</dbReference>
<reference evidence="10 11" key="1">
    <citation type="submission" date="2024-09" db="EMBL/GenBank/DDBJ databases">
        <title>Rethinking Asexuality: The Enigmatic Case of Functional Sexual Genes in Lepraria (Stereocaulaceae).</title>
        <authorList>
            <person name="Doellman M."/>
            <person name="Sun Y."/>
            <person name="Barcenas-Pena A."/>
            <person name="Lumbsch H.T."/>
            <person name="Grewe F."/>
        </authorList>
    </citation>
    <scope>NUCLEOTIDE SEQUENCE [LARGE SCALE GENOMIC DNA]</scope>
    <source>
        <strain evidence="10 11">Mercado 3170</strain>
    </source>
</reference>
<dbReference type="EMBL" id="JBEFKJ010000017">
    <property type="protein sequence ID" value="KAL2041494.1"/>
    <property type="molecule type" value="Genomic_DNA"/>
</dbReference>
<dbReference type="SUPFAM" id="SSF63737">
    <property type="entry name" value="Leukotriene A4 hydrolase N-terminal domain"/>
    <property type="match status" value="1"/>
</dbReference>
<dbReference type="InterPro" id="IPR057991">
    <property type="entry name" value="TPR_TAF2_C"/>
</dbReference>
<organism evidence="10 11">
    <name type="scientific">Stereocaulon virgatum</name>
    <dbReference type="NCBI Taxonomy" id="373712"/>
    <lineage>
        <taxon>Eukaryota</taxon>
        <taxon>Fungi</taxon>
        <taxon>Dikarya</taxon>
        <taxon>Ascomycota</taxon>
        <taxon>Pezizomycotina</taxon>
        <taxon>Lecanoromycetes</taxon>
        <taxon>OSLEUM clade</taxon>
        <taxon>Lecanoromycetidae</taxon>
        <taxon>Lecanorales</taxon>
        <taxon>Lecanorineae</taxon>
        <taxon>Stereocaulaceae</taxon>
        <taxon>Stereocaulon</taxon>
    </lineage>
</organism>
<dbReference type="InterPro" id="IPR057345">
    <property type="entry name" value="Ig-like_TAF2"/>
</dbReference>
<protein>
    <recommendedName>
        <fullName evidence="3">Transcription initiation factor TFIID subunit 2</fullName>
    </recommendedName>
</protein>
<keyword evidence="11" id="KW-1185">Reference proteome</keyword>
<dbReference type="Pfam" id="PF25316">
    <property type="entry name" value="TAF2_3rd"/>
    <property type="match status" value="1"/>
</dbReference>
<dbReference type="PANTHER" id="PTHR15137">
    <property type="entry name" value="TRANSCRIPTION INITIATION FACTOR TFIID"/>
    <property type="match status" value="1"/>
</dbReference>
<sequence>MAPVPELPSPATPELGFSISHQRVELDIDLPTQSLKGRTDITVNPHSKELRTIRINCRQCFLTRVSVNGKPCAGANYEDPYSRATLSWKAGVHQYHMLQQRVEGQLKDPPEQELAIHLPKSFRIDELDPFSEEAQSILLPKILGSNKRDSGDASVTAIDFTQSTKTGVEQTARFTPIILSIEYVVKKIRDGMNFVGWEEGDLRYPHAYSTNSLSPGAACCLFPCTDDLTSRCTWEIAIKCQKTIGDALRSTQSSNGINENQHGPELNDQQHNFSDEDKALDLAVICTGDMTDEIVDLQDPAKKTTSFICMTAISAQHVGFAIGPFEYVDLAEFRESDEDERLGQNAVPIHGFCLPGRANETKNTCLPLAKAIDFFALTYGSYPFSNYKLCFVDDIYSDILDTGSLSICSNRLLFPEDIIEPLHRVSRQLVHALAVQWMGINVVPKDPTDFWVIIGIAYFMTDVFMKKLSGNNEYRYNQKIASDRVVELDVNRPSLLDTGPLITLDPSELAFVELKAPLVLFILDRRLTKAGGSSGLSRIISRIFLNARIGDLPNGALDSSTFIKVCEKLGHMKLEAFFAQWVEGAGCPRFRVAQRFNKKKLVVEMNITQVQSDNPKNHDLESTTFMRDVKEDQNLVYAGQVQQAFTGPMTIRIHEADGTPYEHIIEIKDNKTTFDIPYNTKYKRLKRSRRQKERTVAVAGNDYTPGASDDILLYSLGDVLQSEEEVKDWELADWSKDDEDRMSQESYEWIRMDADFEWICKMTVQMQSYMWVSQLQQDRDVVAQYESIQWIASVKPHPLVSTILVRTLMDQRYFHGIRTAAAEALAKNAMDEFKWIGQRHLEKTFHEFFCYGDSPMTRSNDFSDRTSYYIQCAIPQAIAKIRNASGKSPLSVRTWLFEKLKFNDNSNNEYSDCHYLATLMRALAEALAARPPPTVRALDDFEDDGDNENFHNACLDEIDRYRRIDEWIPSYHNVLSATALDCKRMLAKAGVINIRPADFLQYTPDGTSEYLRLKAFENLMALGMVKNDAILRWFLFVLGTDPSSYIRENMIHILGRTFGATAIGEHLEAAKAQESQGDGLVIEQESSTEARQADLARKQTVLGALNALKDELSSNVVLQTEIWNAICSPVLSLPQMGDLLDLCELLYTPETSMVVVLKYPRYWTCKKVGKGKVLFSPSSRIRTTPLPKRQKVLPPPHSTVLPSIKRENSTPAHAMGPPLKLKFGGPKKPTLQNTPSTSSVDSTPASREGSVPSESSKPKLKLSFSKLKGMGGSQGSPTP</sequence>